<organism evidence="6 7">
    <name type="scientific">Thalassiosira oceanica</name>
    <name type="common">Marine diatom</name>
    <dbReference type="NCBI Taxonomy" id="159749"/>
    <lineage>
        <taxon>Eukaryota</taxon>
        <taxon>Sar</taxon>
        <taxon>Stramenopiles</taxon>
        <taxon>Ochrophyta</taxon>
        <taxon>Bacillariophyta</taxon>
        <taxon>Coscinodiscophyceae</taxon>
        <taxon>Thalassiosirophycidae</taxon>
        <taxon>Thalassiosirales</taxon>
        <taxon>Thalassiosiraceae</taxon>
        <taxon>Thalassiosira</taxon>
    </lineage>
</organism>
<dbReference type="PANTHER" id="PTHR46758:SF2">
    <property type="entry name" value="OJ1485_B09.11 PROTEIN"/>
    <property type="match status" value="1"/>
</dbReference>
<dbReference type="SMART" id="SM00671">
    <property type="entry name" value="SEL1"/>
    <property type="match status" value="3"/>
</dbReference>
<keyword evidence="1" id="KW-0479">Metal-binding</keyword>
<dbReference type="PROSITE" id="PS01360">
    <property type="entry name" value="ZF_MYND_1"/>
    <property type="match status" value="1"/>
</dbReference>
<evidence type="ECO:0000259" key="5">
    <source>
        <dbReference type="PROSITE" id="PS50865"/>
    </source>
</evidence>
<dbReference type="InterPro" id="IPR006597">
    <property type="entry name" value="Sel1-like"/>
</dbReference>
<dbReference type="SUPFAM" id="SSF144232">
    <property type="entry name" value="HIT/MYND zinc finger-like"/>
    <property type="match status" value="1"/>
</dbReference>
<dbReference type="GO" id="GO:0008270">
    <property type="term" value="F:zinc ion binding"/>
    <property type="evidence" value="ECO:0007669"/>
    <property type="project" value="UniProtKB-KW"/>
</dbReference>
<keyword evidence="7" id="KW-1185">Reference proteome</keyword>
<dbReference type="EMBL" id="AGNL01018371">
    <property type="protein sequence ID" value="EJK63234.1"/>
    <property type="molecule type" value="Genomic_DNA"/>
</dbReference>
<dbReference type="SUPFAM" id="SSF81901">
    <property type="entry name" value="HCP-like"/>
    <property type="match status" value="1"/>
</dbReference>
<keyword evidence="2 4" id="KW-0863">Zinc-finger</keyword>
<dbReference type="InterPro" id="IPR002893">
    <property type="entry name" value="Znf_MYND"/>
</dbReference>
<dbReference type="OrthoDB" id="1028014at2759"/>
<reference evidence="6 7" key="1">
    <citation type="journal article" date="2012" name="Genome Biol.">
        <title>Genome and low-iron response of an oceanic diatom adapted to chronic iron limitation.</title>
        <authorList>
            <person name="Lommer M."/>
            <person name="Specht M."/>
            <person name="Roy A.S."/>
            <person name="Kraemer L."/>
            <person name="Andreson R."/>
            <person name="Gutowska M.A."/>
            <person name="Wolf J."/>
            <person name="Bergner S.V."/>
            <person name="Schilhabel M.B."/>
            <person name="Klostermeier U.C."/>
            <person name="Beiko R.G."/>
            <person name="Rosenstiel P."/>
            <person name="Hippler M."/>
            <person name="Laroche J."/>
        </authorList>
    </citation>
    <scope>NUCLEOTIDE SEQUENCE [LARGE SCALE GENOMIC DNA]</scope>
    <source>
        <strain evidence="6 7">CCMP1005</strain>
    </source>
</reference>
<evidence type="ECO:0000256" key="1">
    <source>
        <dbReference type="ARBA" id="ARBA00022723"/>
    </source>
</evidence>
<dbReference type="InterPro" id="IPR011990">
    <property type="entry name" value="TPR-like_helical_dom_sf"/>
</dbReference>
<dbReference type="Gene3D" id="6.10.140.2220">
    <property type="match status" value="1"/>
</dbReference>
<dbReference type="InterPro" id="IPR044508">
    <property type="entry name" value="At5g50450/At1g67340-like"/>
</dbReference>
<evidence type="ECO:0000256" key="4">
    <source>
        <dbReference type="PROSITE-ProRule" id="PRU00134"/>
    </source>
</evidence>
<name>K0SE61_THAOC</name>
<dbReference type="Gene3D" id="1.25.40.10">
    <property type="entry name" value="Tetratricopeptide repeat domain"/>
    <property type="match status" value="1"/>
</dbReference>
<keyword evidence="3" id="KW-0862">Zinc</keyword>
<comment type="caution">
    <text evidence="6">The sequence shown here is derived from an EMBL/GenBank/DDBJ whole genome shotgun (WGS) entry which is preliminary data.</text>
</comment>
<evidence type="ECO:0000313" key="7">
    <source>
        <dbReference type="Proteomes" id="UP000266841"/>
    </source>
</evidence>
<dbReference type="AlphaFoldDB" id="K0SE61"/>
<accession>K0SE61</accession>
<proteinExistence type="predicted"/>
<protein>
    <recommendedName>
        <fullName evidence="5">MYND-type domain-containing protein</fullName>
    </recommendedName>
</protein>
<dbReference type="Pfam" id="PF08238">
    <property type="entry name" value="Sel1"/>
    <property type="match status" value="3"/>
</dbReference>
<dbReference type="Proteomes" id="UP000266841">
    <property type="component" value="Unassembled WGS sequence"/>
</dbReference>
<evidence type="ECO:0000313" key="6">
    <source>
        <dbReference type="EMBL" id="EJK63234.1"/>
    </source>
</evidence>
<gene>
    <name evidence="6" type="ORF">THAOC_16120</name>
</gene>
<evidence type="ECO:0000256" key="2">
    <source>
        <dbReference type="ARBA" id="ARBA00022771"/>
    </source>
</evidence>
<evidence type="ECO:0000256" key="3">
    <source>
        <dbReference type="ARBA" id="ARBA00022833"/>
    </source>
</evidence>
<dbReference type="Pfam" id="PF01753">
    <property type="entry name" value="zf-MYND"/>
    <property type="match status" value="1"/>
</dbReference>
<dbReference type="PROSITE" id="PS50865">
    <property type="entry name" value="ZF_MYND_2"/>
    <property type="match status" value="1"/>
</dbReference>
<feature type="domain" description="MYND-type" evidence="5">
    <location>
        <begin position="436"/>
        <end position="478"/>
    </location>
</feature>
<dbReference type="PANTHER" id="PTHR46758">
    <property type="entry name" value="MYND DOMAIN-CONTAINING"/>
    <property type="match status" value="1"/>
</dbReference>
<sequence length="528" mass="58515">MVSILPSAFRCEDLPRSGQVWIGSWRGVVVLRHSGFWMGNQILVLIIKGDDDSDQPTIDLVADGHEVLPELPIQRLVDFERLTVEEKESFRRELTEEQKEILRQSNVEPENIMFITRDNIHLVENQMLKLHESMPTSTIEERHLKAEEQKGWANLQSNIQLEIEKERILEARKKHEEMFDTWKIDCPICLENISAPSRFYGSPAWLKSLKRSAKRGVAGAQHYLSALFSATLDGSKFGVRQDIGEGNRLLFLAAEQGYPLAQYQLGLNMMLGSGGIERDIERSRELLRLAAEAGLLDACSTRANSLYSDEEGSDNSLAIQYATVAVAGSCDIDQGHNSILGKSFLYGLDDLPKNGFLAQHYLTAAVRKGLASAETLRLCGQAILEQNKATYGELCLVPGHCSVSDAMYCFDRAIDRDDSEAKSLARELLDVVSRQCAFCGREAKDDETFMKCGKCQAVHYCQKSCQVAAWKSGHKINCTAKYKPPTGFAKLMPGGILPPGVDPETGAGLRIMLPDGTCHTIGSDANGK</sequence>